<name>A0A7J6NCI9_PEROL</name>
<proteinExistence type="predicted"/>
<sequence>MIILTLSKMCTKFIGRGKELAAVRQELAAPDRVLRGVALALTETRLPARQCLCQRVFYSHNDDGSIDVRFLTSREGRRYALLAFIDENETLAAVQEYFGDKNDFGIVKKFDVAYRNSKNEDYPPQDKRQWFSVDTNTTFCSFRNMQRDGIHYQKWFDIRADRTSMSTRCILCPATDGRPEFFARYKDNALPDYYLPGNNGSRYNFPYDVVGGDASKDPLIMLHPSTFHNLMEKARAAMIRTKSNFGVDMNKPPLDEVQELCSAIVDLFRQFWSYEELCDAYYKRLEEAVKAGGPRGWQPPPPDSIVSQFSDLNSVLALSRSLTPNDRPRCMPYLNRMVDLFLEYEPESLIKLLREVVNLGCNFDTASHPSGSYVDLKKVLQKCNAHPQANHCLRESRAFLLWHLGRTQEALSVLLDESVGDLALAVDFIAPLKDVGLWRRVVDFALEHPGLLPQLIHAVEYHIENEGIDTVPVEARPAQILRRVPQDFLGWHELAENVVSALSRCELEVTLLSSDEDLLRAELGTLSDRSRRRALGGVPVYYDENTSRCSICKRLLRERVVALSPERSPEEGSLATDDHECSVDSGALCVDVDGRLAHAVCVSENEELEDS</sequence>
<dbReference type="Proteomes" id="UP000541610">
    <property type="component" value="Unassembled WGS sequence"/>
</dbReference>
<evidence type="ECO:0000313" key="1">
    <source>
        <dbReference type="EMBL" id="KAF4681464.1"/>
    </source>
</evidence>
<dbReference type="AlphaFoldDB" id="A0A7J6NCI9"/>
<gene>
    <name evidence="1" type="ORF">FOZ60_012074</name>
</gene>
<dbReference type="OrthoDB" id="244107at2759"/>
<organism evidence="1 2">
    <name type="scientific">Perkinsus olseni</name>
    <name type="common">Perkinsus atlanticus</name>
    <dbReference type="NCBI Taxonomy" id="32597"/>
    <lineage>
        <taxon>Eukaryota</taxon>
        <taxon>Sar</taxon>
        <taxon>Alveolata</taxon>
        <taxon>Perkinsozoa</taxon>
        <taxon>Perkinsea</taxon>
        <taxon>Perkinsida</taxon>
        <taxon>Perkinsidae</taxon>
        <taxon>Perkinsus</taxon>
    </lineage>
</organism>
<accession>A0A7J6NCI9</accession>
<evidence type="ECO:0000313" key="2">
    <source>
        <dbReference type="Proteomes" id="UP000541610"/>
    </source>
</evidence>
<dbReference type="EMBL" id="JABANP010000514">
    <property type="protein sequence ID" value="KAF4681464.1"/>
    <property type="molecule type" value="Genomic_DNA"/>
</dbReference>
<reference evidence="1 2" key="1">
    <citation type="submission" date="2020-04" db="EMBL/GenBank/DDBJ databases">
        <title>Perkinsus olseni comparative genomics.</title>
        <authorList>
            <person name="Bogema D.R."/>
        </authorList>
    </citation>
    <scope>NUCLEOTIDE SEQUENCE [LARGE SCALE GENOMIC DNA]</scope>
    <source>
        <strain evidence="1">00978-12</strain>
    </source>
</reference>
<protein>
    <submittedName>
        <fullName evidence="1">Uncharacterized protein</fullName>
    </submittedName>
</protein>
<comment type="caution">
    <text evidence="1">The sequence shown here is derived from an EMBL/GenBank/DDBJ whole genome shotgun (WGS) entry which is preliminary data.</text>
</comment>